<keyword evidence="3 4" id="KW-0687">Ribonucleoprotein</keyword>
<reference evidence="6 7" key="1">
    <citation type="journal article" date="2022" name="bioRxiv">
        <title>Genomics of Preaxostyla Flagellates Illuminates Evolutionary Transitions and the Path Towards Mitochondrial Loss.</title>
        <authorList>
            <person name="Novak L.V.F."/>
            <person name="Treitli S.C."/>
            <person name="Pyrih J."/>
            <person name="Halakuc P."/>
            <person name="Pipaliya S.V."/>
            <person name="Vacek V."/>
            <person name="Brzon O."/>
            <person name="Soukal P."/>
            <person name="Eme L."/>
            <person name="Dacks J.B."/>
            <person name="Karnkowska A."/>
            <person name="Elias M."/>
            <person name="Hampl V."/>
        </authorList>
    </citation>
    <scope>NUCLEOTIDE SEQUENCE [LARGE SCALE GENOMIC DNA]</scope>
    <source>
        <strain evidence="6">NAU3</strain>
        <tissue evidence="6">Gut</tissue>
    </source>
</reference>
<comment type="caution">
    <text evidence="6">The sequence shown here is derived from an EMBL/GenBank/DDBJ whole genome shotgun (WGS) entry which is preliminary data.</text>
</comment>
<evidence type="ECO:0000256" key="2">
    <source>
        <dbReference type="ARBA" id="ARBA00022980"/>
    </source>
</evidence>
<evidence type="ECO:0000256" key="5">
    <source>
        <dbReference type="SAM" id="MobiDB-lite"/>
    </source>
</evidence>
<dbReference type="PANTHER" id="PTHR12538">
    <property type="entry name" value="40S RIBOSOMAL PROTEIN S26"/>
    <property type="match status" value="1"/>
</dbReference>
<name>A0ABQ9Y9S6_9EUKA</name>
<dbReference type="GO" id="GO:0005840">
    <property type="term" value="C:ribosome"/>
    <property type="evidence" value="ECO:0007669"/>
    <property type="project" value="UniProtKB-KW"/>
</dbReference>
<proteinExistence type="inferred from homology"/>
<evidence type="ECO:0000256" key="1">
    <source>
        <dbReference type="ARBA" id="ARBA00008596"/>
    </source>
</evidence>
<dbReference type="InterPro" id="IPR000892">
    <property type="entry name" value="Ribosomal_eS26"/>
</dbReference>
<keyword evidence="7" id="KW-1185">Reference proteome</keyword>
<dbReference type="Gene3D" id="3.30.1740.20">
    <property type="entry name" value="Ribosomal protein S26e"/>
    <property type="match status" value="1"/>
</dbReference>
<dbReference type="InterPro" id="IPR038551">
    <property type="entry name" value="Ribosomal_eS26_sf"/>
</dbReference>
<dbReference type="Pfam" id="PF01283">
    <property type="entry name" value="Ribosomal_S26e"/>
    <property type="match status" value="1"/>
</dbReference>
<dbReference type="Proteomes" id="UP001281761">
    <property type="component" value="Unassembled WGS sequence"/>
</dbReference>
<dbReference type="PANTHER" id="PTHR12538:SF0">
    <property type="entry name" value="40S RIBOSOMAL PROTEIN S26"/>
    <property type="match status" value="1"/>
</dbReference>
<sequence>MPFKRRNGGRNKKNRGHTRYIRCDNCAKCCPKDKAVKRFMVRNMIEAAALNDLKSATVFPSYVIPKLYVKLQYCISCAVHSHQVRVRSNATRRDRTPPIRRRIGEKKDEKKPGEQPAQQQAK</sequence>
<evidence type="ECO:0000313" key="6">
    <source>
        <dbReference type="EMBL" id="KAK2960513.1"/>
    </source>
</evidence>
<organism evidence="6 7">
    <name type="scientific">Blattamonas nauphoetae</name>
    <dbReference type="NCBI Taxonomy" id="2049346"/>
    <lineage>
        <taxon>Eukaryota</taxon>
        <taxon>Metamonada</taxon>
        <taxon>Preaxostyla</taxon>
        <taxon>Oxymonadida</taxon>
        <taxon>Blattamonas</taxon>
    </lineage>
</organism>
<dbReference type="EMBL" id="JARBJD010000022">
    <property type="protein sequence ID" value="KAK2960513.1"/>
    <property type="molecule type" value="Genomic_DNA"/>
</dbReference>
<evidence type="ECO:0000256" key="4">
    <source>
        <dbReference type="RuleBase" id="RU363128"/>
    </source>
</evidence>
<protein>
    <recommendedName>
        <fullName evidence="4">40S ribosomal protein S26</fullName>
    </recommendedName>
</protein>
<accession>A0ABQ9Y9S6</accession>
<evidence type="ECO:0000313" key="7">
    <source>
        <dbReference type="Proteomes" id="UP001281761"/>
    </source>
</evidence>
<comment type="similarity">
    <text evidence="1 4">Belongs to the eukaryotic ribosomal protein eS26 family.</text>
</comment>
<keyword evidence="2 4" id="KW-0689">Ribosomal protein</keyword>
<feature type="region of interest" description="Disordered" evidence="5">
    <location>
        <begin position="85"/>
        <end position="122"/>
    </location>
</feature>
<gene>
    <name evidence="6" type="ORF">BLNAU_4411</name>
</gene>
<evidence type="ECO:0000256" key="3">
    <source>
        <dbReference type="ARBA" id="ARBA00023274"/>
    </source>
</evidence>